<evidence type="ECO:0000256" key="7">
    <source>
        <dbReference type="ARBA" id="ARBA00023002"/>
    </source>
</evidence>
<keyword evidence="7" id="KW-0560">Oxidoreductase</keyword>
<evidence type="ECO:0000256" key="3">
    <source>
        <dbReference type="ARBA" id="ARBA00011048"/>
    </source>
</evidence>
<dbReference type="GO" id="GO:0016491">
    <property type="term" value="F:oxidoreductase activity"/>
    <property type="evidence" value="ECO:0007669"/>
    <property type="project" value="UniProtKB-KW"/>
</dbReference>
<dbReference type="STRING" id="322505.SAMN04487836_11110"/>
<protein>
    <submittedName>
        <fullName evidence="12">2,4-dienoyl-CoA reductase</fullName>
    </submittedName>
</protein>
<dbReference type="eggNOG" id="COG0446">
    <property type="taxonomic scope" value="Bacteria"/>
</dbReference>
<proteinExistence type="inferred from homology"/>
<evidence type="ECO:0000256" key="6">
    <source>
        <dbReference type="ARBA" id="ARBA00022723"/>
    </source>
</evidence>
<comment type="similarity">
    <text evidence="3">In the N-terminal section; belongs to the NADH:flavin oxidoreductase/NADH oxidase family.</text>
</comment>
<evidence type="ECO:0000256" key="1">
    <source>
        <dbReference type="ARBA" id="ARBA00001917"/>
    </source>
</evidence>
<sequence length="646" mass="71258">MKFEKLFTPYKIGKMEVKNRLVMSPMGTNSAFTNGRKDEQEIDYFIRRAKGGVGMIINGCQMLNEVIAQGSMEGYLDSYSVLPALTSMVDGVHRYGTRIVCQISPGTGRNAFPDTMGRPPMSASAIPSAFDPNVICHALTKEEIDEIMKGTEFAAGLARDAGYDAIEIHAHAGYLIDQFMSACWNKRDDEYGGSAENRTRFAREMVAAIRRAVGKDMPILFRMSLDHRFEGGRTLDESMALLEALDDGNIDAFDIDAGCYETLDYIFPPAYLGTACMDYVCKEARKHTDKVLLNAGTHDPESALRLIESGEADFAMLGRPLIADPDLPNKLMHDHREQVRPCLRCNEFCIGRIWNNHTKLSCAVNPEAMEEVRFHITKSEQPQNVIIIGGGPAGLEAARVAALEGHHVALYDANKRLGGTMRTIATAKFKEKIAQLADYYEEELTRLHVDVHLNTYVTGDEDFLKAADHIIVGTGTKPFTPSIPGIEDKRVIDIISAHKDESQIKGEHVVICGGGLSGCDAALELASEKGKDVTVVEMMDECAKDAMFINKITLFRKLAESHVTLLTNTKVTSIQEDGVHCQTNEGEKILRADTIISAFGMRPVTDIADKIDAKYHLKTRKVGDLFKLGKIGDAIREGYYAGSAIE</sequence>
<feature type="domain" description="FAD/NAD(P)-binding" evidence="11">
    <location>
        <begin position="384"/>
        <end position="614"/>
    </location>
</feature>
<keyword evidence="4" id="KW-0285">Flavoprotein</keyword>
<keyword evidence="6" id="KW-0479">Metal-binding</keyword>
<dbReference type="InterPro" id="IPR001155">
    <property type="entry name" value="OxRdtase_FMN_N"/>
</dbReference>
<dbReference type="InterPro" id="IPR013785">
    <property type="entry name" value="Aldolase_TIM"/>
</dbReference>
<dbReference type="Gene3D" id="3.50.50.60">
    <property type="entry name" value="FAD/NAD(P)-binding domain"/>
    <property type="match status" value="1"/>
</dbReference>
<keyword evidence="13" id="KW-1185">Reference proteome</keyword>
<accession>A0A1H6T0P5</accession>
<dbReference type="OrthoDB" id="9772736at2"/>
<evidence type="ECO:0000259" key="11">
    <source>
        <dbReference type="Pfam" id="PF07992"/>
    </source>
</evidence>
<dbReference type="AlphaFoldDB" id="A0A1H6T0P5"/>
<keyword evidence="8" id="KW-0408">Iron</keyword>
<dbReference type="SUPFAM" id="SSF51905">
    <property type="entry name" value="FAD/NAD(P)-binding domain"/>
    <property type="match status" value="1"/>
</dbReference>
<dbReference type="GO" id="GO:0010181">
    <property type="term" value="F:FMN binding"/>
    <property type="evidence" value="ECO:0007669"/>
    <property type="project" value="InterPro"/>
</dbReference>
<evidence type="ECO:0000313" key="12">
    <source>
        <dbReference type="EMBL" id="SEI73658.1"/>
    </source>
</evidence>
<keyword evidence="5" id="KW-0288">FMN</keyword>
<dbReference type="CDD" id="cd02803">
    <property type="entry name" value="OYE_like_FMN_family"/>
    <property type="match status" value="1"/>
</dbReference>
<dbReference type="EMBL" id="FNYK01000020">
    <property type="protein sequence ID" value="SEI73658.1"/>
    <property type="molecule type" value="Genomic_DNA"/>
</dbReference>
<comment type="cofactor">
    <cofactor evidence="2">
        <name>[4Fe-4S] cluster</name>
        <dbReference type="ChEBI" id="CHEBI:49883"/>
    </cofactor>
</comment>
<dbReference type="SUPFAM" id="SSF51395">
    <property type="entry name" value="FMN-linked oxidoreductases"/>
    <property type="match status" value="1"/>
</dbReference>
<dbReference type="PANTHER" id="PTHR42917:SF2">
    <property type="entry name" value="2,4-DIENOYL-COA REDUCTASE [(2E)-ENOYL-COA-PRODUCING]"/>
    <property type="match status" value="1"/>
</dbReference>
<dbReference type="PRINTS" id="PR00368">
    <property type="entry name" value="FADPNR"/>
</dbReference>
<comment type="cofactor">
    <cofactor evidence="1">
        <name>FMN</name>
        <dbReference type="ChEBI" id="CHEBI:58210"/>
    </cofactor>
</comment>
<dbReference type="GO" id="GO:0046872">
    <property type="term" value="F:metal ion binding"/>
    <property type="evidence" value="ECO:0007669"/>
    <property type="project" value="UniProtKB-KW"/>
</dbReference>
<dbReference type="Pfam" id="PF07992">
    <property type="entry name" value="Pyr_redox_2"/>
    <property type="match status" value="1"/>
</dbReference>
<dbReference type="eggNOG" id="COG1902">
    <property type="taxonomic scope" value="Bacteria"/>
</dbReference>
<feature type="domain" description="NADH:flavin oxidoreductase/NADH oxidase N-terminal" evidence="10">
    <location>
        <begin position="5"/>
        <end position="334"/>
    </location>
</feature>
<gene>
    <name evidence="12" type="ORF">SAMN04487834_102017</name>
</gene>
<reference evidence="13" key="1">
    <citation type="submission" date="2016-10" db="EMBL/GenBank/DDBJ databases">
        <authorList>
            <person name="Varghese N."/>
        </authorList>
    </citation>
    <scope>NUCLEOTIDE SEQUENCE [LARGE SCALE GENOMIC DNA]</scope>
    <source>
        <strain evidence="13">DSM 20406</strain>
    </source>
</reference>
<evidence type="ECO:0000256" key="9">
    <source>
        <dbReference type="ARBA" id="ARBA00023014"/>
    </source>
</evidence>
<evidence type="ECO:0000256" key="4">
    <source>
        <dbReference type="ARBA" id="ARBA00022630"/>
    </source>
</evidence>
<keyword evidence="9" id="KW-0411">Iron-sulfur</keyword>
<dbReference type="InterPro" id="IPR051793">
    <property type="entry name" value="NADH:flavin_oxidoreductase"/>
</dbReference>
<dbReference type="GO" id="GO:0051536">
    <property type="term" value="F:iron-sulfur cluster binding"/>
    <property type="evidence" value="ECO:0007669"/>
    <property type="project" value="UniProtKB-KW"/>
</dbReference>
<dbReference type="PRINTS" id="PR00469">
    <property type="entry name" value="PNDRDTASEII"/>
</dbReference>
<evidence type="ECO:0000256" key="8">
    <source>
        <dbReference type="ARBA" id="ARBA00023004"/>
    </source>
</evidence>
<dbReference type="InterPro" id="IPR023753">
    <property type="entry name" value="FAD/NAD-binding_dom"/>
</dbReference>
<dbReference type="InterPro" id="IPR036188">
    <property type="entry name" value="FAD/NAD-bd_sf"/>
</dbReference>
<dbReference type="Gene3D" id="3.20.20.70">
    <property type="entry name" value="Aldolase class I"/>
    <property type="match status" value="1"/>
</dbReference>
<organism evidence="12 13">
    <name type="scientific">Sharpea azabuensis</name>
    <dbReference type="NCBI Taxonomy" id="322505"/>
    <lineage>
        <taxon>Bacteria</taxon>
        <taxon>Bacillati</taxon>
        <taxon>Bacillota</taxon>
        <taxon>Erysipelotrichia</taxon>
        <taxon>Erysipelotrichales</taxon>
        <taxon>Coprobacillaceae</taxon>
        <taxon>Sharpea</taxon>
    </lineage>
</organism>
<dbReference type="Pfam" id="PF00724">
    <property type="entry name" value="Oxidored_FMN"/>
    <property type="match status" value="1"/>
</dbReference>
<evidence type="ECO:0000256" key="2">
    <source>
        <dbReference type="ARBA" id="ARBA00001966"/>
    </source>
</evidence>
<dbReference type="Gene3D" id="3.40.50.720">
    <property type="entry name" value="NAD(P)-binding Rossmann-like Domain"/>
    <property type="match status" value="1"/>
</dbReference>
<evidence type="ECO:0000259" key="10">
    <source>
        <dbReference type="Pfam" id="PF00724"/>
    </source>
</evidence>
<evidence type="ECO:0000313" key="13">
    <source>
        <dbReference type="Proteomes" id="UP000183028"/>
    </source>
</evidence>
<evidence type="ECO:0000256" key="5">
    <source>
        <dbReference type="ARBA" id="ARBA00022643"/>
    </source>
</evidence>
<dbReference type="Proteomes" id="UP000183028">
    <property type="component" value="Unassembled WGS sequence"/>
</dbReference>
<dbReference type="RefSeq" id="WP_074731928.1">
    <property type="nucleotide sequence ID" value="NZ_CADAXY010000013.1"/>
</dbReference>
<name>A0A1H6T0P5_9FIRM</name>
<dbReference type="PANTHER" id="PTHR42917">
    <property type="entry name" value="2,4-DIENOYL-COA REDUCTASE"/>
    <property type="match status" value="1"/>
</dbReference>